<dbReference type="GO" id="GO:0044545">
    <property type="term" value="C:NSL complex"/>
    <property type="evidence" value="ECO:0007669"/>
    <property type="project" value="TreeGrafter"/>
</dbReference>
<dbReference type="InterPro" id="IPR025927">
    <property type="entry name" value="Znf_KANL2-like"/>
</dbReference>
<accession>A0AAW0WYV1</accession>
<dbReference type="Proteomes" id="UP001445076">
    <property type="component" value="Unassembled WGS sequence"/>
</dbReference>
<evidence type="ECO:0000256" key="11">
    <source>
        <dbReference type="ARBA" id="ARBA00033378"/>
    </source>
</evidence>
<feature type="region of interest" description="Disordered" evidence="14">
    <location>
        <begin position="145"/>
        <end position="180"/>
    </location>
</feature>
<keyword evidence="5" id="KW-0597">Phosphoprotein</keyword>
<dbReference type="EMBL" id="JARKIK010000056">
    <property type="protein sequence ID" value="KAK8732601.1"/>
    <property type="molecule type" value="Genomic_DNA"/>
</dbReference>
<keyword evidence="4" id="KW-1017">Isopeptide bond</keyword>
<evidence type="ECO:0000256" key="8">
    <source>
        <dbReference type="ARBA" id="ARBA00023128"/>
    </source>
</evidence>
<dbReference type="GO" id="GO:0006325">
    <property type="term" value="P:chromatin organization"/>
    <property type="evidence" value="ECO:0007669"/>
    <property type="project" value="UniProtKB-KW"/>
</dbReference>
<dbReference type="InterPro" id="IPR026316">
    <property type="entry name" value="NSL2"/>
</dbReference>
<feature type="compositionally biased region" description="Acidic residues" evidence="14">
    <location>
        <begin position="170"/>
        <end position="180"/>
    </location>
</feature>
<organism evidence="16 17">
    <name type="scientific">Cherax quadricarinatus</name>
    <name type="common">Australian red claw crayfish</name>
    <dbReference type="NCBI Taxonomy" id="27406"/>
    <lineage>
        <taxon>Eukaryota</taxon>
        <taxon>Metazoa</taxon>
        <taxon>Ecdysozoa</taxon>
        <taxon>Arthropoda</taxon>
        <taxon>Crustacea</taxon>
        <taxon>Multicrustacea</taxon>
        <taxon>Malacostraca</taxon>
        <taxon>Eumalacostraca</taxon>
        <taxon>Eucarida</taxon>
        <taxon>Decapoda</taxon>
        <taxon>Pleocyemata</taxon>
        <taxon>Astacidea</taxon>
        <taxon>Parastacoidea</taxon>
        <taxon>Parastacidae</taxon>
        <taxon>Cherax</taxon>
    </lineage>
</organism>
<keyword evidence="17" id="KW-1185">Reference proteome</keyword>
<proteinExistence type="predicted"/>
<evidence type="ECO:0000256" key="7">
    <source>
        <dbReference type="ARBA" id="ARBA00022853"/>
    </source>
</evidence>
<evidence type="ECO:0000256" key="6">
    <source>
        <dbReference type="ARBA" id="ARBA00022843"/>
    </source>
</evidence>
<keyword evidence="6" id="KW-0832">Ubl conjugation</keyword>
<feature type="domain" description="KANL2-like probable zinc-finger" evidence="15">
    <location>
        <begin position="307"/>
        <end position="363"/>
    </location>
</feature>
<evidence type="ECO:0000256" key="2">
    <source>
        <dbReference type="ARBA" id="ARBA00004173"/>
    </source>
</evidence>
<evidence type="ECO:0000256" key="13">
    <source>
        <dbReference type="ARBA" id="ARBA00093543"/>
    </source>
</evidence>
<keyword evidence="8" id="KW-0496">Mitochondrion</keyword>
<keyword evidence="7" id="KW-0156">Chromatin regulator</keyword>
<comment type="caution">
    <text evidence="16">The sequence shown here is derived from an EMBL/GenBank/DDBJ whole genome shotgun (WGS) entry which is preliminary data.</text>
</comment>
<evidence type="ECO:0000256" key="5">
    <source>
        <dbReference type="ARBA" id="ARBA00022553"/>
    </source>
</evidence>
<evidence type="ECO:0000256" key="14">
    <source>
        <dbReference type="SAM" id="MobiDB-lite"/>
    </source>
</evidence>
<comment type="subunit">
    <text evidence="13">Component of the NSL complex at least composed of KAT8/MOF, KANSL1, KANSL2, KANSL3, MCRS1, PHF20, OGT1/OGT, WDR5 and HCFC1.</text>
</comment>
<evidence type="ECO:0000313" key="17">
    <source>
        <dbReference type="Proteomes" id="UP001445076"/>
    </source>
</evidence>
<evidence type="ECO:0000256" key="9">
    <source>
        <dbReference type="ARBA" id="ARBA00023242"/>
    </source>
</evidence>
<dbReference type="GO" id="GO:0005634">
    <property type="term" value="C:nucleus"/>
    <property type="evidence" value="ECO:0007669"/>
    <property type="project" value="UniProtKB-SubCell"/>
</dbReference>
<evidence type="ECO:0000256" key="1">
    <source>
        <dbReference type="ARBA" id="ARBA00004123"/>
    </source>
</evidence>
<gene>
    <name evidence="16" type="ORF">OTU49_006841</name>
</gene>
<evidence type="ECO:0000256" key="12">
    <source>
        <dbReference type="ARBA" id="ARBA00093359"/>
    </source>
</evidence>
<comment type="function">
    <text evidence="12">Non-catalytic component of the NSL histone acetyltransferase complex, a multiprotein complex that mediates histone H4 acetylation at 'Lys-5'- and 'Lys-8' (H4K5ac and H4K8ac) at transcription start sites and promotes transcription initiation. Required for NSL complex stability and for transcription of intraciliary transport genes in both ciliated and non-ciliated cells by regulating histone H4 acetylation at 'Lys-5'- and 'Lys-12' (H4K5ac and H4K12ac). This is necessary for cilium assembly in ciliated cells and for organization of the microtubule cytoskeleton in non-ciliated cells. Required within the NSL complex to maintain nuclear architecture stability by promoting KAT8-mediated acetylation of lamin LMNA.</text>
</comment>
<evidence type="ECO:0000256" key="10">
    <source>
        <dbReference type="ARBA" id="ARBA00032947"/>
    </source>
</evidence>
<dbReference type="Pfam" id="PF13891">
    <property type="entry name" value="zf-C3HC3H_KANSL2"/>
    <property type="match status" value="2"/>
</dbReference>
<dbReference type="GO" id="GO:0005739">
    <property type="term" value="C:mitochondrion"/>
    <property type="evidence" value="ECO:0007669"/>
    <property type="project" value="UniProtKB-SubCell"/>
</dbReference>
<evidence type="ECO:0000259" key="15">
    <source>
        <dbReference type="Pfam" id="PF13891"/>
    </source>
</evidence>
<reference evidence="16 17" key="1">
    <citation type="journal article" date="2024" name="BMC Genomics">
        <title>Genome assembly of redclaw crayfish (Cherax quadricarinatus) provides insights into its immune adaptation and hypoxia tolerance.</title>
        <authorList>
            <person name="Liu Z."/>
            <person name="Zheng J."/>
            <person name="Li H."/>
            <person name="Fang K."/>
            <person name="Wang S."/>
            <person name="He J."/>
            <person name="Zhou D."/>
            <person name="Weng S."/>
            <person name="Chi M."/>
            <person name="Gu Z."/>
            <person name="He J."/>
            <person name="Li F."/>
            <person name="Wang M."/>
        </authorList>
    </citation>
    <scope>NUCLEOTIDE SEQUENCE [LARGE SCALE GENOMIC DNA]</scope>
    <source>
        <strain evidence="16">ZL_2023a</strain>
    </source>
</reference>
<evidence type="ECO:0000256" key="3">
    <source>
        <dbReference type="ARBA" id="ARBA00015508"/>
    </source>
</evidence>
<evidence type="ECO:0000256" key="4">
    <source>
        <dbReference type="ARBA" id="ARBA00022499"/>
    </source>
</evidence>
<protein>
    <recommendedName>
        <fullName evidence="3">KAT8 regulatory NSL complex subunit 2</fullName>
    </recommendedName>
    <alternativeName>
        <fullName evidence="11">NSL complex protein NSL2</fullName>
    </alternativeName>
    <alternativeName>
        <fullName evidence="10">Non-specific lethal 2 homolog</fullName>
    </alternativeName>
</protein>
<dbReference type="PANTHER" id="PTHR13453">
    <property type="entry name" value="KAT8 REGULATORY NSL COMPLEX SUBUNIT 2"/>
    <property type="match status" value="1"/>
</dbReference>
<evidence type="ECO:0000313" key="16">
    <source>
        <dbReference type="EMBL" id="KAK8732601.1"/>
    </source>
</evidence>
<name>A0AAW0WYV1_CHEQU</name>
<reference evidence="16" key="2">
    <citation type="submission" date="2024-01" db="EMBL/GenBank/DDBJ databases">
        <authorList>
            <person name="He J."/>
            <person name="Wang M."/>
            <person name="Zheng J."/>
            <person name="Liu Z."/>
        </authorList>
    </citation>
    <scope>NUCLEOTIDE SEQUENCE</scope>
    <source>
        <strain evidence="16">ZL_2023a</strain>
        <tissue evidence="16">Muscle</tissue>
    </source>
</reference>
<feature type="compositionally biased region" description="Acidic residues" evidence="14">
    <location>
        <begin position="428"/>
        <end position="438"/>
    </location>
</feature>
<feature type="domain" description="KANL2-like probable zinc-finger" evidence="15">
    <location>
        <begin position="24"/>
        <end position="87"/>
    </location>
</feature>
<keyword evidence="9" id="KW-0539">Nucleus</keyword>
<dbReference type="AlphaFoldDB" id="A0AAW0WYV1"/>
<sequence>MSVRSGRVIKTVRTLTRSAHEAACAYSTYNCTMTRVDGFEYCSRHILEDKGAPFRQCNYIYTSTGKRCLRPAPTCDRKEGRYCGEHSRQSLVLRQRAARRSLPRETPETLLSQLSHHQMDTQTAGQNAIPDPASVTGVAAASLEYASDTDSEEEITALPHDSLPRREADSELDSADSDADPLEHSQVFTTEEITRIYLEKLQRLKSMYIGEYKRLAHILRESRRKYLQALRLEKESMVSIHAQPKTTPEERAAYDQLRAMNRYHKHLGTHSLLYRQQLERRLQVTEGVNYKPGLSVGCVKCIYSEGSWRCGEKSIPLSKFCSKHILHDSNQVLFGACGVRRCGDDQCSVPVVFLPYRNTCIYHTPIPDPLPVSSPPLEEMENSTVDVCAEELSVQSSSQLPHPAPQEIIDLSESHSFIVTELPPENVMEGDEETEDAVPTDSKE</sequence>
<dbReference type="EMBL" id="JARKIK010000056">
    <property type="protein sequence ID" value="KAK8732605.1"/>
    <property type="molecule type" value="Genomic_DNA"/>
</dbReference>
<feature type="region of interest" description="Disordered" evidence="14">
    <location>
        <begin position="421"/>
        <end position="444"/>
    </location>
</feature>
<dbReference type="PANTHER" id="PTHR13453:SF1">
    <property type="entry name" value="KAT8 REGULATORY NSL COMPLEX SUBUNIT 2"/>
    <property type="match status" value="1"/>
</dbReference>
<comment type="subcellular location">
    <subcellularLocation>
        <location evidence="2">Mitochondrion</location>
    </subcellularLocation>
    <subcellularLocation>
        <location evidence="1">Nucleus</location>
    </subcellularLocation>
</comment>